<dbReference type="eggNOG" id="ENOG5032Z7M">
    <property type="taxonomic scope" value="Bacteria"/>
</dbReference>
<dbReference type="HOGENOM" id="CLU_109360_1_1_11"/>
<dbReference type="InterPro" id="IPR021443">
    <property type="entry name" value="DUF3093"/>
</dbReference>
<proteinExistence type="predicted"/>
<feature type="transmembrane region" description="Helical" evidence="1">
    <location>
        <begin position="12"/>
        <end position="34"/>
    </location>
</feature>
<organism evidence="2 3">
    <name type="scientific">Tropheryma whipplei (strain Twist)</name>
    <name type="common">Whipple's bacillus</name>
    <dbReference type="NCBI Taxonomy" id="203267"/>
    <lineage>
        <taxon>Bacteria</taxon>
        <taxon>Bacillati</taxon>
        <taxon>Actinomycetota</taxon>
        <taxon>Actinomycetes</taxon>
        <taxon>Micrococcales</taxon>
        <taxon>Tropherymataceae</taxon>
        <taxon>Tropheryma</taxon>
    </lineage>
</organism>
<sequence length="155" mass="17374">MIMRYTERLWPGPGLFLAVALAMPISGLISMPVLQRAGVTLLWSIPIAAGVYILLCLWLRVMSPKLEVSGGIFRAGHVEIPIKYIGTCRVINRKDVHDELGLRLHPRSFKMTRGWVKDLVKISIIDPEDPTPYWIVSSRKPQKLVDAIKACPSDS</sequence>
<keyword evidence="3" id="KW-1185">Reference proteome</keyword>
<dbReference type="KEGG" id="twh:TWT_488"/>
<keyword evidence="1" id="KW-0472">Membrane</keyword>
<evidence type="ECO:0008006" key="4">
    <source>
        <dbReference type="Google" id="ProtNLM"/>
    </source>
</evidence>
<dbReference type="AlphaFoldDB" id="Q83G42"/>
<evidence type="ECO:0000313" key="2">
    <source>
        <dbReference type="EMBL" id="AAO44585.1"/>
    </source>
</evidence>
<reference evidence="2 3" key="1">
    <citation type="journal article" date="2003" name="Genome Res.">
        <title>Tropheryma whipplei twist: a human pathogenic Actinobacteria with a reduced genome.</title>
        <authorList>
            <person name="Raoult D."/>
            <person name="Ogata H."/>
            <person name="Audic S."/>
            <person name="Robert C."/>
            <person name="Suhre K."/>
            <person name="Drancourt M."/>
            <person name="Claverie J.-M."/>
        </authorList>
    </citation>
    <scope>NUCLEOTIDE SEQUENCE [LARGE SCALE GENOMIC DNA]</scope>
    <source>
        <strain evidence="2 3">Twist</strain>
    </source>
</reference>
<evidence type="ECO:0000256" key="1">
    <source>
        <dbReference type="SAM" id="Phobius"/>
    </source>
</evidence>
<feature type="transmembrane region" description="Helical" evidence="1">
    <location>
        <begin position="40"/>
        <end position="59"/>
    </location>
</feature>
<keyword evidence="1" id="KW-1133">Transmembrane helix</keyword>
<evidence type="ECO:0000313" key="3">
    <source>
        <dbReference type="Proteomes" id="UP000002200"/>
    </source>
</evidence>
<keyword evidence="1" id="KW-0812">Transmembrane</keyword>
<name>Q83G42_TROWT</name>
<dbReference type="EMBL" id="AE014184">
    <property type="protein sequence ID" value="AAO44585.1"/>
    <property type="molecule type" value="Genomic_DNA"/>
</dbReference>
<dbReference type="Pfam" id="PF11292">
    <property type="entry name" value="DUF3093"/>
    <property type="match status" value="1"/>
</dbReference>
<accession>Q83G42</accession>
<dbReference type="STRING" id="203267.TWT_488"/>
<dbReference type="Proteomes" id="UP000002200">
    <property type="component" value="Chromosome"/>
</dbReference>
<gene>
    <name evidence="2" type="ordered locus">TWT_488</name>
</gene>
<dbReference type="OrthoDB" id="3217020at2"/>
<protein>
    <recommendedName>
        <fullName evidence="4">DUF3093 domain-containing protein</fullName>
    </recommendedName>
</protein>